<reference evidence="3" key="1">
    <citation type="submission" date="2021-02" db="EMBL/GenBank/DDBJ databases">
        <authorList>
            <person name="Nowell W R."/>
        </authorList>
    </citation>
    <scope>NUCLEOTIDE SEQUENCE</scope>
</reference>
<dbReference type="PANTHER" id="PTHR44103:SF1">
    <property type="entry name" value="PROPROTEIN CONVERTASE P"/>
    <property type="match status" value="1"/>
</dbReference>
<dbReference type="EMBL" id="CAJNOJ010000419">
    <property type="protein sequence ID" value="CAF1441427.1"/>
    <property type="molecule type" value="Genomic_DNA"/>
</dbReference>
<keyword evidence="2" id="KW-0472">Membrane</keyword>
<proteinExistence type="predicted"/>
<dbReference type="Pfam" id="PF13517">
    <property type="entry name" value="FG-GAP_3"/>
    <property type="match status" value="1"/>
</dbReference>
<protein>
    <submittedName>
        <fullName evidence="3">Uncharacterized protein</fullName>
    </submittedName>
</protein>
<name>A0A815P1I5_ADIRI</name>
<evidence type="ECO:0000313" key="4">
    <source>
        <dbReference type="Proteomes" id="UP000663852"/>
    </source>
</evidence>
<organism evidence="3 4">
    <name type="scientific">Adineta ricciae</name>
    <name type="common">Rotifer</name>
    <dbReference type="NCBI Taxonomy" id="249248"/>
    <lineage>
        <taxon>Eukaryota</taxon>
        <taxon>Metazoa</taxon>
        <taxon>Spiralia</taxon>
        <taxon>Gnathifera</taxon>
        <taxon>Rotifera</taxon>
        <taxon>Eurotatoria</taxon>
        <taxon>Bdelloidea</taxon>
        <taxon>Adinetida</taxon>
        <taxon>Adinetidae</taxon>
        <taxon>Adineta</taxon>
    </lineage>
</organism>
<dbReference type="InterPro" id="IPR013517">
    <property type="entry name" value="FG-GAP"/>
</dbReference>
<dbReference type="OrthoDB" id="10425596at2759"/>
<keyword evidence="2" id="KW-1133">Transmembrane helix</keyword>
<accession>A0A815P1I5</accession>
<dbReference type="Gene3D" id="2.130.10.130">
    <property type="entry name" value="Integrin alpha, N-terminal"/>
    <property type="match status" value="1"/>
</dbReference>
<dbReference type="Proteomes" id="UP000663852">
    <property type="component" value="Unassembled WGS sequence"/>
</dbReference>
<sequence length="1437" mass="165645">MVKTRFHTITTYDISETILNEIHPKDGEILSCPCSTTSISYKKFVSHHITYHPLCRSYFISQQWIKAVYSPNASRYIPRDFRIIAHSQFQFLADFCSLAKDMISQAKDEIANYELITVDLLSKKQLESKVNTTIESARNSTSIRLMSYVNYINTTSQSNNFISALNTNIKIKTIFDVTERYIAEKYASTYVQSIQSRAELSCDSENVFMGAVFYSTQSPLNPTASLLSVNDPPSYESIIGFSAACTPFESFLRSTLDCLHDKECIELLITYIPSITQTNFDLNNSILSSKQQNLSLYGHLESLFIDHWSINTNYSEYFHQCTSISCSYTTKSKKNIYYALTVLISLYGGFTIILRFIIPYFISIMCKPKSPSTNKNITIIARLRKYGKLLQQMNLYKTPADRTANGIKQQRIITYIYIILLTGSFMIFLLFHSLNTENVTITERNPSFDTYNNLKVLYKDTLKCPCSTMIIPYKEFLRLDPSMHQVCQSIFVSKYLISMMKKTIGKKQLDKWFEYAPSYFQLLSDFCQLANRTVDDAINRLLLQQFAVSDVLTETIFDAQINEILSQFFQLTMISFHVLVNTTSLFTQIDQPYTAASQYHPGHGDLNLIVHPWENKINNKVSLNLTFKLTEIYDTKSSLANCICPTDPHCQTDDYLISSNIISSIFFDAHYSFNTSGLAQRCFTVDSVLFSTLECFYIHSDCLTVFLGTLYLHYSSSDKTPIQPLVYNSTNSRFPPDTLIKSIIGKLMIEQWNPFFSYKKFYQSCLPKYCTYLKRTRTKDALEVTIVLISLVGGLTVSLRIVALYLVKIILFLREIITRKKKPISKAKPNVNVNQKFFDRLVMIIRKLSTFVHTQLINLSVFSPRDFDSRNDRATVKRLGQWSTRLYIILFIIGLVILILYTIIRPEFQTKMFYEPSFDHYNRLIKKYENRLKCSCSHIASKYNEFASLEPRFHQICSSPFVSDRWRIIITYDLDLNLLRYPRTDYRYFLSAHLQFLRGLCDLSLELINNSVHQFHTSLFITTQLLFKTEFDQHFNSIIKQIQSNTPQVFAQLLFLIRKINHGDGVISTYGTNYKYIIPWDKIDGVYAPTQSITYDNCSCDLDFNCTSQAFFHSESEQIPIKGLKIGCTPSESFLSSTIEDKDQTPLKINVTTETNSSLTVVESICEMKFEIISRKIKDTQPILPVIADLNNDHQLDLVFYCVQEKHLYVLLSNGRGTFQQELFFPIKNVDSSIKIVAADFNNDHQVDLAVTNSIKKCIHILFGYGNGSFRSLKTVSLLRDGTPSSIAVTDFDNDNYTDIVVLFNIDKKMIFFFGMGNGKFSRRQFMSVNWPTFYSKLIHTVDMNRDGYKDILVWDSYMGNIDLMIGSGTKLDRRVMTNIVKFISMGDVIVADFNRDTWQDLAISSIRRSEIYLRTGYGTGCCRLDRIFKIEKPMNP</sequence>
<feature type="transmembrane region" description="Helical" evidence="2">
    <location>
        <begin position="336"/>
        <end position="362"/>
    </location>
</feature>
<evidence type="ECO:0000313" key="3">
    <source>
        <dbReference type="EMBL" id="CAF1441427.1"/>
    </source>
</evidence>
<dbReference type="SUPFAM" id="SSF69318">
    <property type="entry name" value="Integrin alpha N-terminal domain"/>
    <property type="match status" value="1"/>
</dbReference>
<feature type="transmembrane region" description="Helical" evidence="2">
    <location>
        <begin position="886"/>
        <end position="904"/>
    </location>
</feature>
<feature type="transmembrane region" description="Helical" evidence="2">
    <location>
        <begin position="786"/>
        <end position="813"/>
    </location>
</feature>
<feature type="non-terminal residue" evidence="3">
    <location>
        <position position="1"/>
    </location>
</feature>
<keyword evidence="2" id="KW-0812">Transmembrane</keyword>
<dbReference type="InterPro" id="IPR028994">
    <property type="entry name" value="Integrin_alpha_N"/>
</dbReference>
<comment type="caution">
    <text evidence="3">The sequence shown here is derived from an EMBL/GenBank/DDBJ whole genome shotgun (WGS) entry which is preliminary data.</text>
</comment>
<feature type="transmembrane region" description="Helical" evidence="2">
    <location>
        <begin position="412"/>
        <end position="434"/>
    </location>
</feature>
<gene>
    <name evidence="3" type="ORF">EDS130_LOCUS38901</name>
</gene>
<dbReference type="PANTHER" id="PTHR44103">
    <property type="entry name" value="PROPROTEIN CONVERTASE P"/>
    <property type="match status" value="1"/>
</dbReference>
<keyword evidence="1" id="KW-0732">Signal</keyword>
<evidence type="ECO:0000256" key="2">
    <source>
        <dbReference type="SAM" id="Phobius"/>
    </source>
</evidence>
<evidence type="ECO:0000256" key="1">
    <source>
        <dbReference type="ARBA" id="ARBA00022729"/>
    </source>
</evidence>